<evidence type="ECO:0000313" key="3">
    <source>
        <dbReference type="Proteomes" id="UP000799537"/>
    </source>
</evidence>
<dbReference type="InterPro" id="IPR008547">
    <property type="entry name" value="DUF829_TMEM53"/>
</dbReference>
<keyword evidence="1" id="KW-0812">Transmembrane</keyword>
<gene>
    <name evidence="2" type="ORF">M409DRAFT_61587</name>
</gene>
<dbReference type="AlphaFoldDB" id="A0A6A6BYN2"/>
<dbReference type="OrthoDB" id="77878at2759"/>
<protein>
    <recommendedName>
        <fullName evidence="4">DUF829 domain protein</fullName>
    </recommendedName>
</protein>
<evidence type="ECO:0008006" key="4">
    <source>
        <dbReference type="Google" id="ProtNLM"/>
    </source>
</evidence>
<sequence length="308" mass="34286">MSSPLDSMTALSSAVYFHQPPNDSTSSRRNDSSPKLVLLLGWVAARDAHLAKYIDEYRQICPAACILLVKAELAVMASAYVARRNIAEAIPVIREIVGEAESSNPETRKNPQLLVHLFSNGGSCMLSTLYDVYAEKSSTSLPQTKSMLDRGSAFRVLPLHITIFDSTPSLQYSHSKIVASVMAGIPRGALQIVACPVIQLLSLFWLVSIHVFRKRDEMAYWASSHNDTSKVHEVRRVYVYSNADKMVAYGDVEAHARCAEHRGFSTTLEHFSGSPHVAHAKSDTERYWRIVKEAWSERLKAKAPSPRI</sequence>
<proteinExistence type="predicted"/>
<keyword evidence="3" id="KW-1185">Reference proteome</keyword>
<accession>A0A6A6BYN2</accession>
<dbReference type="PANTHER" id="PTHR12265:SF40">
    <property type="entry name" value="DUF829-DOMAIN-CONTAINING PROTEIN"/>
    <property type="match status" value="1"/>
</dbReference>
<dbReference type="GeneID" id="54568082"/>
<dbReference type="Pfam" id="PF05705">
    <property type="entry name" value="DUF829"/>
    <property type="match status" value="1"/>
</dbReference>
<organism evidence="2 3">
    <name type="scientific">Zasmidium cellare ATCC 36951</name>
    <dbReference type="NCBI Taxonomy" id="1080233"/>
    <lineage>
        <taxon>Eukaryota</taxon>
        <taxon>Fungi</taxon>
        <taxon>Dikarya</taxon>
        <taxon>Ascomycota</taxon>
        <taxon>Pezizomycotina</taxon>
        <taxon>Dothideomycetes</taxon>
        <taxon>Dothideomycetidae</taxon>
        <taxon>Mycosphaerellales</taxon>
        <taxon>Mycosphaerellaceae</taxon>
        <taxon>Zasmidium</taxon>
    </lineage>
</organism>
<dbReference type="PANTHER" id="PTHR12265">
    <property type="entry name" value="TRANSMEMBRANE PROTEIN 53"/>
    <property type="match status" value="1"/>
</dbReference>
<reference evidence="2" key="1">
    <citation type="journal article" date="2020" name="Stud. Mycol.">
        <title>101 Dothideomycetes genomes: a test case for predicting lifestyles and emergence of pathogens.</title>
        <authorList>
            <person name="Haridas S."/>
            <person name="Albert R."/>
            <person name="Binder M."/>
            <person name="Bloem J."/>
            <person name="Labutti K."/>
            <person name="Salamov A."/>
            <person name="Andreopoulos B."/>
            <person name="Baker S."/>
            <person name="Barry K."/>
            <person name="Bills G."/>
            <person name="Bluhm B."/>
            <person name="Cannon C."/>
            <person name="Castanera R."/>
            <person name="Culley D."/>
            <person name="Daum C."/>
            <person name="Ezra D."/>
            <person name="Gonzalez J."/>
            <person name="Henrissat B."/>
            <person name="Kuo A."/>
            <person name="Liang C."/>
            <person name="Lipzen A."/>
            <person name="Lutzoni F."/>
            <person name="Magnuson J."/>
            <person name="Mondo S."/>
            <person name="Nolan M."/>
            <person name="Ohm R."/>
            <person name="Pangilinan J."/>
            <person name="Park H.-J."/>
            <person name="Ramirez L."/>
            <person name="Alfaro M."/>
            <person name="Sun H."/>
            <person name="Tritt A."/>
            <person name="Yoshinaga Y."/>
            <person name="Zwiers L.-H."/>
            <person name="Turgeon B."/>
            <person name="Goodwin S."/>
            <person name="Spatafora J."/>
            <person name="Crous P."/>
            <person name="Grigoriev I."/>
        </authorList>
    </citation>
    <scope>NUCLEOTIDE SEQUENCE</scope>
    <source>
        <strain evidence="2">ATCC 36951</strain>
    </source>
</reference>
<keyword evidence="1" id="KW-0472">Membrane</keyword>
<dbReference type="Proteomes" id="UP000799537">
    <property type="component" value="Unassembled WGS sequence"/>
</dbReference>
<dbReference type="RefSeq" id="XP_033659405.1">
    <property type="nucleotide sequence ID" value="XM_033814810.1"/>
</dbReference>
<evidence type="ECO:0000256" key="1">
    <source>
        <dbReference type="SAM" id="Phobius"/>
    </source>
</evidence>
<dbReference type="EMBL" id="ML993659">
    <property type="protein sequence ID" value="KAF2158516.1"/>
    <property type="molecule type" value="Genomic_DNA"/>
</dbReference>
<feature type="transmembrane region" description="Helical" evidence="1">
    <location>
        <begin position="189"/>
        <end position="212"/>
    </location>
</feature>
<keyword evidence="1" id="KW-1133">Transmembrane helix</keyword>
<evidence type="ECO:0000313" key="2">
    <source>
        <dbReference type="EMBL" id="KAF2158516.1"/>
    </source>
</evidence>
<name>A0A6A6BYN2_ZASCE</name>